<sequence length="278" mass="30724">MLSSDPPPQFYLDQYFSFIRGSPRISTSYKIYPPGWSLGQREIDASPDGLILGLCNNFAYVIMLSAAHDILKDQEQKDHVESHNTTTTPTPVNESYLECNEISTGAILLADILPTLIIKLTAPFFILHLSYKIRVLTCVLFSLASFLVVSYSTGIWMSIIGVVCASISGGLGETTYFAFSSFFEKNVISAYSSGTGGAGIFGALSYAGLTSAGLSPRKTLLVMTIIPALMFIRHRIPKDQWWLKLRPLLRILTKHKEKAYTPEGIFAGVDDFEDEDNI</sequence>
<gene>
    <name evidence="8" type="ORF">CGI_10012317</name>
</gene>
<name>K1QZ03_MAGGI</name>
<dbReference type="InterPro" id="IPR003492">
    <property type="entry name" value="Battenin_disease_Cln3"/>
</dbReference>
<dbReference type="InParanoid" id="K1QZ03"/>
<keyword evidence="7" id="KW-0458">Lysosome</keyword>
<dbReference type="PANTHER" id="PTHR10981:SF0">
    <property type="entry name" value="BATTENIN"/>
    <property type="match status" value="1"/>
</dbReference>
<dbReference type="PANTHER" id="PTHR10981">
    <property type="entry name" value="BATTENIN"/>
    <property type="match status" value="1"/>
</dbReference>
<accession>K1QZ03</accession>
<dbReference type="Pfam" id="PF02487">
    <property type="entry name" value="CLN3"/>
    <property type="match status" value="1"/>
</dbReference>
<dbReference type="InterPro" id="IPR036259">
    <property type="entry name" value="MFS_trans_sf"/>
</dbReference>
<organism evidence="8">
    <name type="scientific">Magallana gigas</name>
    <name type="common">Pacific oyster</name>
    <name type="synonym">Crassostrea gigas</name>
    <dbReference type="NCBI Taxonomy" id="29159"/>
    <lineage>
        <taxon>Eukaryota</taxon>
        <taxon>Metazoa</taxon>
        <taxon>Spiralia</taxon>
        <taxon>Lophotrochozoa</taxon>
        <taxon>Mollusca</taxon>
        <taxon>Bivalvia</taxon>
        <taxon>Autobranchia</taxon>
        <taxon>Pteriomorphia</taxon>
        <taxon>Ostreida</taxon>
        <taxon>Ostreoidea</taxon>
        <taxon>Ostreidae</taxon>
        <taxon>Magallana</taxon>
    </lineage>
</organism>
<dbReference type="GO" id="GO:0051453">
    <property type="term" value="P:regulation of intracellular pH"/>
    <property type="evidence" value="ECO:0007669"/>
    <property type="project" value="TreeGrafter"/>
</dbReference>
<feature type="transmembrane region" description="Helical" evidence="7">
    <location>
        <begin position="186"/>
        <end position="207"/>
    </location>
</feature>
<keyword evidence="4 7" id="KW-0812">Transmembrane</keyword>
<dbReference type="GO" id="GO:0005765">
    <property type="term" value="C:lysosomal membrane"/>
    <property type="evidence" value="ECO:0007669"/>
    <property type="project" value="UniProtKB-SubCell"/>
</dbReference>
<protein>
    <recommendedName>
        <fullName evidence="7">Battenin</fullName>
    </recommendedName>
</protein>
<evidence type="ECO:0000256" key="1">
    <source>
        <dbReference type="ARBA" id="ARBA00004127"/>
    </source>
</evidence>
<dbReference type="AlphaFoldDB" id="K1QZ03"/>
<evidence type="ECO:0000256" key="6">
    <source>
        <dbReference type="ARBA" id="ARBA00023136"/>
    </source>
</evidence>
<comment type="similarity">
    <text evidence="2 7">Belongs to the battenin family.</text>
</comment>
<comment type="caution">
    <text evidence="7">Lacks conserved residue(s) required for the propagation of feature annotation.</text>
</comment>
<dbReference type="GO" id="GO:0012505">
    <property type="term" value="C:endomembrane system"/>
    <property type="evidence" value="ECO:0007669"/>
    <property type="project" value="UniProtKB-SubCell"/>
</dbReference>
<keyword evidence="3" id="KW-0813">Transport</keyword>
<reference evidence="8" key="1">
    <citation type="journal article" date="2012" name="Nature">
        <title>The oyster genome reveals stress adaptation and complexity of shell formation.</title>
        <authorList>
            <person name="Zhang G."/>
            <person name="Fang X."/>
            <person name="Guo X."/>
            <person name="Li L."/>
            <person name="Luo R."/>
            <person name="Xu F."/>
            <person name="Yang P."/>
            <person name="Zhang L."/>
            <person name="Wang X."/>
            <person name="Qi H."/>
            <person name="Xiong Z."/>
            <person name="Que H."/>
            <person name="Xie Y."/>
            <person name="Holland P.W."/>
            <person name="Paps J."/>
            <person name="Zhu Y."/>
            <person name="Wu F."/>
            <person name="Chen Y."/>
            <person name="Wang J."/>
            <person name="Peng C."/>
            <person name="Meng J."/>
            <person name="Yang L."/>
            <person name="Liu J."/>
            <person name="Wen B."/>
            <person name="Zhang N."/>
            <person name="Huang Z."/>
            <person name="Zhu Q."/>
            <person name="Feng Y."/>
            <person name="Mount A."/>
            <person name="Hedgecock D."/>
            <person name="Xu Z."/>
            <person name="Liu Y."/>
            <person name="Domazet-Loso T."/>
            <person name="Du Y."/>
            <person name="Sun X."/>
            <person name="Zhang S."/>
            <person name="Liu B."/>
            <person name="Cheng P."/>
            <person name="Jiang X."/>
            <person name="Li J."/>
            <person name="Fan D."/>
            <person name="Wang W."/>
            <person name="Fu W."/>
            <person name="Wang T."/>
            <person name="Wang B."/>
            <person name="Zhang J."/>
            <person name="Peng Z."/>
            <person name="Li Y."/>
            <person name="Li N."/>
            <person name="Wang J."/>
            <person name="Chen M."/>
            <person name="He Y."/>
            <person name="Tan F."/>
            <person name="Song X."/>
            <person name="Zheng Q."/>
            <person name="Huang R."/>
            <person name="Yang H."/>
            <person name="Du X."/>
            <person name="Chen L."/>
            <person name="Yang M."/>
            <person name="Gaffney P.M."/>
            <person name="Wang S."/>
            <person name="Luo L."/>
            <person name="She Z."/>
            <person name="Ming Y."/>
            <person name="Huang W."/>
            <person name="Zhang S."/>
            <person name="Huang B."/>
            <person name="Zhang Y."/>
            <person name="Qu T."/>
            <person name="Ni P."/>
            <person name="Miao G."/>
            <person name="Wang J."/>
            <person name="Wang Q."/>
            <person name="Steinberg C.E."/>
            <person name="Wang H."/>
            <person name="Li N."/>
            <person name="Qian L."/>
            <person name="Zhang G."/>
            <person name="Li Y."/>
            <person name="Yang H."/>
            <person name="Liu X."/>
            <person name="Wang J."/>
            <person name="Yin Y."/>
            <person name="Wang J."/>
        </authorList>
    </citation>
    <scope>NUCLEOTIDE SEQUENCE [LARGE SCALE GENOMIC DNA]</scope>
    <source>
        <strain evidence="8">05x7-T-G4-1.051#20</strain>
    </source>
</reference>
<keyword evidence="6 7" id="KW-0472">Membrane</keyword>
<evidence type="ECO:0000256" key="3">
    <source>
        <dbReference type="ARBA" id="ARBA00022448"/>
    </source>
</evidence>
<dbReference type="HOGENOM" id="CLU_1002032_0_0_1"/>
<evidence type="ECO:0000313" key="8">
    <source>
        <dbReference type="EMBL" id="EKC36404.1"/>
    </source>
</evidence>
<dbReference type="PRINTS" id="PR01315">
    <property type="entry name" value="BATTENIN"/>
</dbReference>
<evidence type="ECO:0000256" key="7">
    <source>
        <dbReference type="RuleBase" id="RU361113"/>
    </source>
</evidence>
<feature type="transmembrane region" description="Helical" evidence="7">
    <location>
        <begin position="133"/>
        <end position="149"/>
    </location>
</feature>
<dbReference type="EMBL" id="JH818357">
    <property type="protein sequence ID" value="EKC36404.1"/>
    <property type="molecule type" value="Genomic_DNA"/>
</dbReference>
<feature type="transmembrane region" description="Helical" evidence="7">
    <location>
        <begin position="105"/>
        <end position="126"/>
    </location>
</feature>
<evidence type="ECO:0000256" key="5">
    <source>
        <dbReference type="ARBA" id="ARBA00022989"/>
    </source>
</evidence>
<dbReference type="GO" id="GO:0007040">
    <property type="term" value="P:lysosome organization"/>
    <property type="evidence" value="ECO:0007669"/>
    <property type="project" value="TreeGrafter"/>
</dbReference>
<comment type="subcellular location">
    <subcellularLocation>
        <location evidence="1">Endomembrane system</location>
        <topology evidence="1">Multi-pass membrane protein</topology>
    </subcellularLocation>
    <subcellularLocation>
        <location evidence="7">Lysosome membrane</location>
        <topology evidence="7">Multi-pass membrane protein</topology>
    </subcellularLocation>
</comment>
<evidence type="ECO:0000256" key="4">
    <source>
        <dbReference type="ARBA" id="ARBA00022692"/>
    </source>
</evidence>
<dbReference type="SUPFAM" id="SSF103473">
    <property type="entry name" value="MFS general substrate transporter"/>
    <property type="match status" value="1"/>
</dbReference>
<proteinExistence type="inferred from homology"/>
<evidence type="ECO:0000256" key="2">
    <source>
        <dbReference type="ARBA" id="ARBA00007467"/>
    </source>
</evidence>
<keyword evidence="5 7" id="KW-1133">Transmembrane helix</keyword>